<dbReference type="Gene3D" id="3.40.50.450">
    <property type="match status" value="1"/>
</dbReference>
<accession>A0A225DRC5</accession>
<dbReference type="OrthoDB" id="397706at2"/>
<keyword evidence="2" id="KW-1185">Reference proteome</keyword>
<organism evidence="1 2">
    <name type="scientific">Fimbriiglobus ruber</name>
    <dbReference type="NCBI Taxonomy" id="1908690"/>
    <lineage>
        <taxon>Bacteria</taxon>
        <taxon>Pseudomonadati</taxon>
        <taxon>Planctomycetota</taxon>
        <taxon>Planctomycetia</taxon>
        <taxon>Gemmatales</taxon>
        <taxon>Gemmataceae</taxon>
        <taxon>Fimbriiglobus</taxon>
    </lineage>
</organism>
<dbReference type="PANTHER" id="PTHR15364:SF0">
    <property type="entry name" value="2'-DEOXYNUCLEOSIDE 5'-PHOSPHATE N-HYDROLASE 1"/>
    <property type="match status" value="1"/>
</dbReference>
<dbReference type="InterPro" id="IPR007710">
    <property type="entry name" value="Nucleoside_deoxyribTrfase"/>
</dbReference>
<dbReference type="InterPro" id="IPR051239">
    <property type="entry name" value="2'-dNMP_N-hydrolase"/>
</dbReference>
<dbReference type="Pfam" id="PF05014">
    <property type="entry name" value="Nuc_deoxyrib_tr"/>
    <property type="match status" value="1"/>
</dbReference>
<evidence type="ECO:0000313" key="1">
    <source>
        <dbReference type="EMBL" id="OWK43643.1"/>
    </source>
</evidence>
<comment type="caution">
    <text evidence="1">The sequence shown here is derived from an EMBL/GenBank/DDBJ whole genome shotgun (WGS) entry which is preliminary data.</text>
</comment>
<dbReference type="GO" id="GO:0016740">
    <property type="term" value="F:transferase activity"/>
    <property type="evidence" value="ECO:0007669"/>
    <property type="project" value="UniProtKB-KW"/>
</dbReference>
<dbReference type="GO" id="GO:0009159">
    <property type="term" value="P:deoxyribonucleoside monophosphate catabolic process"/>
    <property type="evidence" value="ECO:0007669"/>
    <property type="project" value="TreeGrafter"/>
</dbReference>
<protein>
    <submittedName>
        <fullName evidence="1">Nucleoside 2-deoxyribosyltransferase</fullName>
    </submittedName>
</protein>
<evidence type="ECO:0000313" key="2">
    <source>
        <dbReference type="Proteomes" id="UP000214646"/>
    </source>
</evidence>
<dbReference type="GO" id="GO:0070694">
    <property type="term" value="F:5-hydroxymethyl-dUMP N-hydrolase activity"/>
    <property type="evidence" value="ECO:0007669"/>
    <property type="project" value="TreeGrafter"/>
</dbReference>
<keyword evidence="1" id="KW-0808">Transferase</keyword>
<dbReference type="EMBL" id="NIDE01000004">
    <property type="protein sequence ID" value="OWK43643.1"/>
    <property type="molecule type" value="Genomic_DNA"/>
</dbReference>
<reference evidence="2" key="1">
    <citation type="submission" date="2017-06" db="EMBL/GenBank/DDBJ databases">
        <title>Genome analysis of Fimbriiglobus ruber SP5, the first member of the order Planctomycetales with confirmed chitinolytic capability.</title>
        <authorList>
            <person name="Ravin N.V."/>
            <person name="Rakitin A.L."/>
            <person name="Ivanova A.A."/>
            <person name="Beletsky A.V."/>
            <person name="Kulichevskaya I.S."/>
            <person name="Mardanov A.V."/>
            <person name="Dedysh S.N."/>
        </authorList>
    </citation>
    <scope>NUCLEOTIDE SEQUENCE [LARGE SCALE GENOMIC DNA]</scope>
    <source>
        <strain evidence="2">SP5</strain>
    </source>
</reference>
<sequence length="207" mass="22215">MTDAMQTVHAGQLPRIYLAGPDVFLPDPIAAGEQKKAICRQHGLEGVFPFDAEVDAGGRPRSETGLLISAANESLIRGCVAVIANMTPFRGPSADVGTAYEMGFARGLGLIVFAYTNDPTAFLPRTERYLGVHAKRDENGRLRDANDMEVEDWGLADNLMLEGGIHASGGMFAATGSPDAELFTDLRGFENCVRRASEVLKRKDGSA</sequence>
<dbReference type="RefSeq" id="WP_088254458.1">
    <property type="nucleotide sequence ID" value="NZ_NIDE01000004.1"/>
</dbReference>
<dbReference type="Proteomes" id="UP000214646">
    <property type="component" value="Unassembled WGS sequence"/>
</dbReference>
<name>A0A225DRC5_9BACT</name>
<gene>
    <name evidence="1" type="ORF">FRUB_03242</name>
</gene>
<dbReference type="SUPFAM" id="SSF52309">
    <property type="entry name" value="N-(deoxy)ribosyltransferase-like"/>
    <property type="match status" value="1"/>
</dbReference>
<dbReference type="PANTHER" id="PTHR15364">
    <property type="entry name" value="2'-DEOXYNUCLEOSIDE 5'-PHOSPHATE N-HYDROLASE 1"/>
    <property type="match status" value="1"/>
</dbReference>
<dbReference type="AlphaFoldDB" id="A0A225DRC5"/>
<proteinExistence type="predicted"/>